<proteinExistence type="predicted"/>
<dbReference type="InterPro" id="IPR002052">
    <property type="entry name" value="DNA_methylase_N6_adenine_CS"/>
</dbReference>
<dbReference type="GO" id="GO:0003676">
    <property type="term" value="F:nucleic acid binding"/>
    <property type="evidence" value="ECO:0007669"/>
    <property type="project" value="InterPro"/>
</dbReference>
<reference evidence="6" key="1">
    <citation type="journal article" date="2020" name="Nature">
        <title>Giant virus diversity and host interactions through global metagenomics.</title>
        <authorList>
            <person name="Schulz F."/>
            <person name="Roux S."/>
            <person name="Paez-Espino D."/>
            <person name="Jungbluth S."/>
            <person name="Walsh D.A."/>
            <person name="Denef V.J."/>
            <person name="McMahon K.D."/>
            <person name="Konstantinidis K.T."/>
            <person name="Eloe-Fadrosh E.A."/>
            <person name="Kyrpides N.C."/>
            <person name="Woyke T."/>
        </authorList>
    </citation>
    <scope>NUCLEOTIDE SEQUENCE</scope>
    <source>
        <strain evidence="6">GVMAG-M-3300023184-62</strain>
    </source>
</reference>
<dbReference type="InterPro" id="IPR029063">
    <property type="entry name" value="SAM-dependent_MTases_sf"/>
</dbReference>
<sequence>MAYLGGKATASEHILKILNNPFFNDYAYIEPFCGYCHILRRVTHKRSYTASDNNELLIVLLKHIQKTIHQHLHITQSEYTSLRKNPKASPLRAAYAAFCYSYNGKYFGGYVNKYKGRNYPQERKRYYDQLHENPIFHKTKLAFTSYKKYLPTKGALIYCDPPYQGTTEYHSAFNSTEFWEDMRKLSKDNYVFISEYSAPKDFVCISKKVKQSSVSGEGATRKRIEKVFVHESTAADSKLMVALGAHKRSQTRKVKRQTN</sequence>
<keyword evidence="4" id="KW-0949">S-adenosyl-L-methionine</keyword>
<accession>A0A6C0IAP5</accession>
<dbReference type="EC" id="2.1.1.72" evidence="1"/>
<evidence type="ECO:0000313" key="6">
    <source>
        <dbReference type="EMBL" id="QHT90034.1"/>
    </source>
</evidence>
<organism evidence="6">
    <name type="scientific">viral metagenome</name>
    <dbReference type="NCBI Taxonomy" id="1070528"/>
    <lineage>
        <taxon>unclassified sequences</taxon>
        <taxon>metagenomes</taxon>
        <taxon>organismal metagenomes</taxon>
    </lineage>
</organism>
<dbReference type="AlphaFoldDB" id="A0A6C0IAP5"/>
<dbReference type="SUPFAM" id="SSF53335">
    <property type="entry name" value="S-adenosyl-L-methionine-dependent methyltransferases"/>
    <property type="match status" value="1"/>
</dbReference>
<evidence type="ECO:0000256" key="5">
    <source>
        <dbReference type="ARBA" id="ARBA00047942"/>
    </source>
</evidence>
<keyword evidence="3" id="KW-0808">Transferase</keyword>
<dbReference type="GO" id="GO:0032259">
    <property type="term" value="P:methylation"/>
    <property type="evidence" value="ECO:0007669"/>
    <property type="project" value="UniProtKB-KW"/>
</dbReference>
<dbReference type="GO" id="GO:0009007">
    <property type="term" value="F:site-specific DNA-methyltransferase (adenine-specific) activity"/>
    <property type="evidence" value="ECO:0007669"/>
    <property type="project" value="UniProtKB-EC"/>
</dbReference>
<name>A0A6C0IAP5_9ZZZZ</name>
<evidence type="ECO:0000256" key="2">
    <source>
        <dbReference type="ARBA" id="ARBA00022603"/>
    </source>
</evidence>
<dbReference type="Pfam" id="PF02086">
    <property type="entry name" value="MethyltransfD12"/>
    <property type="match status" value="2"/>
</dbReference>
<evidence type="ECO:0000256" key="4">
    <source>
        <dbReference type="ARBA" id="ARBA00022691"/>
    </source>
</evidence>
<dbReference type="PRINTS" id="PR00505">
    <property type="entry name" value="D12N6MTFRASE"/>
</dbReference>
<dbReference type="PROSITE" id="PS00092">
    <property type="entry name" value="N6_MTASE"/>
    <property type="match status" value="1"/>
</dbReference>
<dbReference type="EMBL" id="MN740152">
    <property type="protein sequence ID" value="QHT90034.1"/>
    <property type="molecule type" value="Genomic_DNA"/>
</dbReference>
<keyword evidence="2" id="KW-0489">Methyltransferase</keyword>
<dbReference type="InterPro" id="IPR012327">
    <property type="entry name" value="MeTrfase_D12"/>
</dbReference>
<evidence type="ECO:0000256" key="3">
    <source>
        <dbReference type="ARBA" id="ARBA00022679"/>
    </source>
</evidence>
<protein>
    <recommendedName>
        <fullName evidence="1">site-specific DNA-methyltransferase (adenine-specific)</fullName>
        <ecNumber evidence="1">2.1.1.72</ecNumber>
    </recommendedName>
</protein>
<evidence type="ECO:0000256" key="1">
    <source>
        <dbReference type="ARBA" id="ARBA00011900"/>
    </source>
</evidence>
<dbReference type="Gene3D" id="3.40.50.150">
    <property type="entry name" value="Vaccinia Virus protein VP39"/>
    <property type="match status" value="2"/>
</dbReference>
<comment type="catalytic activity">
    <reaction evidence="5">
        <text>a 2'-deoxyadenosine in DNA + S-adenosyl-L-methionine = an N(6)-methyl-2'-deoxyadenosine in DNA + S-adenosyl-L-homocysteine + H(+)</text>
        <dbReference type="Rhea" id="RHEA:15197"/>
        <dbReference type="Rhea" id="RHEA-COMP:12418"/>
        <dbReference type="Rhea" id="RHEA-COMP:12419"/>
        <dbReference type="ChEBI" id="CHEBI:15378"/>
        <dbReference type="ChEBI" id="CHEBI:57856"/>
        <dbReference type="ChEBI" id="CHEBI:59789"/>
        <dbReference type="ChEBI" id="CHEBI:90615"/>
        <dbReference type="ChEBI" id="CHEBI:90616"/>
        <dbReference type="EC" id="2.1.1.72"/>
    </reaction>
</comment>
<dbReference type="GO" id="GO:0009307">
    <property type="term" value="P:DNA restriction-modification system"/>
    <property type="evidence" value="ECO:0007669"/>
    <property type="project" value="InterPro"/>
</dbReference>